<evidence type="ECO:0000256" key="3">
    <source>
        <dbReference type="ARBA" id="ARBA00022695"/>
    </source>
</evidence>
<dbReference type="GO" id="GO:0003964">
    <property type="term" value="F:RNA-directed DNA polymerase activity"/>
    <property type="evidence" value="ECO:0007669"/>
    <property type="project" value="UniProtKB-EC"/>
</dbReference>
<dbReference type="GO" id="GO:0015074">
    <property type="term" value="P:DNA integration"/>
    <property type="evidence" value="ECO:0007669"/>
    <property type="project" value="InterPro"/>
</dbReference>
<dbReference type="InterPro" id="IPR001584">
    <property type="entry name" value="Integrase_cat-core"/>
</dbReference>
<keyword evidence="4" id="KW-0540">Nuclease</keyword>
<dbReference type="PANTHER" id="PTHR37984">
    <property type="entry name" value="PROTEIN CBG26694"/>
    <property type="match status" value="1"/>
</dbReference>
<keyword evidence="2" id="KW-0808">Transferase</keyword>
<dbReference type="InterPro" id="IPR036397">
    <property type="entry name" value="RNaseH_sf"/>
</dbReference>
<feature type="region of interest" description="Disordered" evidence="6">
    <location>
        <begin position="642"/>
        <end position="752"/>
    </location>
</feature>
<dbReference type="Pfam" id="PF00665">
    <property type="entry name" value="rve"/>
    <property type="match status" value="1"/>
</dbReference>
<dbReference type="EC" id="2.7.7.49" evidence="1"/>
<organism evidence="8 9">
    <name type="scientific">Amphibalanus amphitrite</name>
    <name type="common">Striped barnacle</name>
    <name type="synonym">Balanus amphitrite</name>
    <dbReference type="NCBI Taxonomy" id="1232801"/>
    <lineage>
        <taxon>Eukaryota</taxon>
        <taxon>Metazoa</taxon>
        <taxon>Ecdysozoa</taxon>
        <taxon>Arthropoda</taxon>
        <taxon>Crustacea</taxon>
        <taxon>Multicrustacea</taxon>
        <taxon>Cirripedia</taxon>
        <taxon>Thoracica</taxon>
        <taxon>Thoracicalcarea</taxon>
        <taxon>Balanomorpha</taxon>
        <taxon>Balanoidea</taxon>
        <taxon>Balanidae</taxon>
        <taxon>Amphibalaninae</taxon>
        <taxon>Amphibalanus</taxon>
    </lineage>
</organism>
<comment type="caution">
    <text evidence="8">The sequence shown here is derived from an EMBL/GenBank/DDBJ whole genome shotgun (WGS) entry which is preliminary data.</text>
</comment>
<evidence type="ECO:0000256" key="5">
    <source>
        <dbReference type="ARBA" id="ARBA00022759"/>
    </source>
</evidence>
<dbReference type="Proteomes" id="UP000440578">
    <property type="component" value="Unassembled WGS sequence"/>
</dbReference>
<dbReference type="AlphaFoldDB" id="A0A6A4VV37"/>
<dbReference type="Pfam" id="PF17921">
    <property type="entry name" value="Integrase_H2C2"/>
    <property type="match status" value="1"/>
</dbReference>
<sequence length="752" mass="80089">MSQESAVASSALDMRLIPEFDGGNASVEEWLDKTELVCQLRGVSDIQTVVPLRLTGGAFSVYRQLKPEEKLQYSAVKAALLRAFAVDKFQAYEEFTARRLRVGESVDVYLADLRRLASLFGGLGDTALMTRRGTLPGTDAGKRVRRGGVCANLLSGSPRVRGALPTVQLLVNGQRRVAVIDSGCSCTIIHESCCASWRRCGVTVMAVNGSRLPSSGVTEVAVQLKSGGPAVTLSAVVVPDKPLGVDMLVGMTGIAALGGVTVRAADDVVFGASERPDVAVPGPGGVPPRCSAATPPALTVEERDFTNRSDTLTRVPSLWLRQDSQPADQRPSDGQPVAAAAVVGSEVGDGGGAVTVDFRQAVTDVHVRAGHPGVRRTLYFARRDVSSSISRKVVREVVTACDVCRAVDPAPVTWRHGSLAVEGTWDRLAIDVTHYGGQSYLSVIDCGPSRFCVWRLLRRSDAATVTSELEQVFAERGAPAELLADNDTAFRSRQFAAFAARWGVLLRFRAVHRPSGNSIVERNHRSVKVIAARKKCGIGEAVHLYNITPRDGGTAAEAPANGIYRYPVRDAVRQRATAGASEEAVIGRPPARREGDFQVGDAVWVRRPGTRCTERSVRGTVSGVVSPQVVEVGGVPWHIRDLRHCGDTGGPAAGPRTPDRGSGGPQEAEEDRAGSPIVMTFGYEGDGAPGRPVEEADDAGGECGRSESDSGERVVRRGQRNRRPPDFFGHVVPIDALNSSSGSDDLEDQGEV</sequence>
<dbReference type="Gene3D" id="2.40.70.10">
    <property type="entry name" value="Acid Proteases"/>
    <property type="match status" value="1"/>
</dbReference>
<dbReference type="InterPro" id="IPR050951">
    <property type="entry name" value="Retrovirus_Pol_polyprotein"/>
</dbReference>
<dbReference type="InterPro" id="IPR041588">
    <property type="entry name" value="Integrase_H2C2"/>
</dbReference>
<gene>
    <name evidence="8" type="primary">pol_9</name>
    <name evidence="8" type="ORF">FJT64_007692</name>
</gene>
<proteinExistence type="predicted"/>
<dbReference type="SUPFAM" id="SSF50630">
    <property type="entry name" value="Acid proteases"/>
    <property type="match status" value="1"/>
</dbReference>
<keyword evidence="3" id="KW-0548">Nucleotidyltransferase</keyword>
<reference evidence="8 9" key="1">
    <citation type="submission" date="2019-07" db="EMBL/GenBank/DDBJ databases">
        <title>Draft genome assembly of a fouling barnacle, Amphibalanus amphitrite (Darwin, 1854): The first reference genome for Thecostraca.</title>
        <authorList>
            <person name="Kim W."/>
        </authorList>
    </citation>
    <scope>NUCLEOTIDE SEQUENCE [LARGE SCALE GENOMIC DNA]</scope>
    <source>
        <strain evidence="8">SNU_AA5</strain>
        <tissue evidence="8">Soma without cirri and trophi</tissue>
    </source>
</reference>
<dbReference type="CDD" id="cd00303">
    <property type="entry name" value="retropepsin_like"/>
    <property type="match status" value="1"/>
</dbReference>
<feature type="compositionally biased region" description="Basic and acidic residues" evidence="6">
    <location>
        <begin position="704"/>
        <end position="715"/>
    </location>
</feature>
<protein>
    <recommendedName>
        <fullName evidence="1">RNA-directed DNA polymerase</fullName>
        <ecNumber evidence="1">2.7.7.49</ecNumber>
    </recommendedName>
</protein>
<dbReference type="PANTHER" id="PTHR37984:SF5">
    <property type="entry name" value="PROTEIN NYNRIN-LIKE"/>
    <property type="match status" value="1"/>
</dbReference>
<dbReference type="GO" id="GO:0003676">
    <property type="term" value="F:nucleic acid binding"/>
    <property type="evidence" value="ECO:0007669"/>
    <property type="project" value="InterPro"/>
</dbReference>
<keyword evidence="5" id="KW-0255">Endonuclease</keyword>
<dbReference type="OrthoDB" id="6375508at2759"/>
<dbReference type="SUPFAM" id="SSF53098">
    <property type="entry name" value="Ribonuclease H-like"/>
    <property type="match status" value="1"/>
</dbReference>
<dbReference type="PROSITE" id="PS50994">
    <property type="entry name" value="INTEGRASE"/>
    <property type="match status" value="1"/>
</dbReference>
<name>A0A6A4VV37_AMPAM</name>
<dbReference type="EMBL" id="VIIS01001672">
    <property type="protein sequence ID" value="KAF0294652.1"/>
    <property type="molecule type" value="Genomic_DNA"/>
</dbReference>
<keyword evidence="5" id="KW-0378">Hydrolase</keyword>
<evidence type="ECO:0000256" key="4">
    <source>
        <dbReference type="ARBA" id="ARBA00022722"/>
    </source>
</evidence>
<evidence type="ECO:0000313" key="9">
    <source>
        <dbReference type="Proteomes" id="UP000440578"/>
    </source>
</evidence>
<dbReference type="Gene3D" id="3.30.420.10">
    <property type="entry name" value="Ribonuclease H-like superfamily/Ribonuclease H"/>
    <property type="match status" value="1"/>
</dbReference>
<evidence type="ECO:0000313" key="8">
    <source>
        <dbReference type="EMBL" id="KAF0294652.1"/>
    </source>
</evidence>
<dbReference type="InterPro" id="IPR021109">
    <property type="entry name" value="Peptidase_aspartic_dom_sf"/>
</dbReference>
<feature type="domain" description="Integrase catalytic" evidence="7">
    <location>
        <begin position="407"/>
        <end position="528"/>
    </location>
</feature>
<evidence type="ECO:0000256" key="1">
    <source>
        <dbReference type="ARBA" id="ARBA00012493"/>
    </source>
</evidence>
<dbReference type="GO" id="GO:0004519">
    <property type="term" value="F:endonuclease activity"/>
    <property type="evidence" value="ECO:0007669"/>
    <property type="project" value="UniProtKB-KW"/>
</dbReference>
<accession>A0A6A4VV37</accession>
<dbReference type="InterPro" id="IPR012337">
    <property type="entry name" value="RNaseH-like_sf"/>
</dbReference>
<keyword evidence="9" id="KW-1185">Reference proteome</keyword>
<evidence type="ECO:0000256" key="6">
    <source>
        <dbReference type="SAM" id="MobiDB-lite"/>
    </source>
</evidence>
<evidence type="ECO:0000259" key="7">
    <source>
        <dbReference type="PROSITE" id="PS50994"/>
    </source>
</evidence>
<evidence type="ECO:0000256" key="2">
    <source>
        <dbReference type="ARBA" id="ARBA00022679"/>
    </source>
</evidence>